<gene>
    <name evidence="1" type="ordered locus">RHA1_ro08021</name>
</gene>
<accession>Q0S068</accession>
<keyword evidence="1" id="KW-0614">Plasmid</keyword>
<geneLocation type="plasmid" evidence="1 2">
    <name>pRHL1</name>
</geneLocation>
<dbReference type="Pfam" id="PF13565">
    <property type="entry name" value="HTH_32"/>
    <property type="match status" value="1"/>
</dbReference>
<dbReference type="SUPFAM" id="SSF46689">
    <property type="entry name" value="Homeodomain-like"/>
    <property type="match status" value="1"/>
</dbReference>
<reference evidence="2" key="1">
    <citation type="journal article" date="2006" name="Proc. Natl. Acad. Sci. U.S.A.">
        <title>The complete genome of Rhodococcus sp. RHA1 provides insights into a catabolic powerhouse.</title>
        <authorList>
            <person name="McLeod M.P."/>
            <person name="Warren R.L."/>
            <person name="Hsiao W.W.L."/>
            <person name="Araki N."/>
            <person name="Myhre M."/>
            <person name="Fernandes C."/>
            <person name="Miyazawa D."/>
            <person name="Wong W."/>
            <person name="Lillquist A.L."/>
            <person name="Wang D."/>
            <person name="Dosanjh M."/>
            <person name="Hara H."/>
            <person name="Petrescu A."/>
            <person name="Morin R.D."/>
            <person name="Yang G."/>
            <person name="Stott J.M."/>
            <person name="Schein J.E."/>
            <person name="Shin H."/>
            <person name="Smailus D."/>
            <person name="Siddiqui A.S."/>
            <person name="Marra M.A."/>
            <person name="Jones S.J.M."/>
            <person name="Holt R."/>
            <person name="Brinkman F.S.L."/>
            <person name="Miyauchi K."/>
            <person name="Fukuda M."/>
            <person name="Davies J.E."/>
            <person name="Mohn W.W."/>
            <person name="Eltis L.D."/>
        </authorList>
    </citation>
    <scope>NUCLEOTIDE SEQUENCE [LARGE SCALE GENOMIC DNA]</scope>
    <source>
        <strain evidence="2">RHA1</strain>
    </source>
</reference>
<dbReference type="EMBL" id="CP000432">
    <property type="protein sequence ID" value="ABG99068.1"/>
    <property type="molecule type" value="Genomic_DNA"/>
</dbReference>
<evidence type="ECO:0008006" key="3">
    <source>
        <dbReference type="Google" id="ProtNLM"/>
    </source>
</evidence>
<dbReference type="Proteomes" id="UP000008710">
    <property type="component" value="Plasmid pRHL1"/>
</dbReference>
<proteinExistence type="predicted"/>
<evidence type="ECO:0000313" key="1">
    <source>
        <dbReference type="EMBL" id="ABG99068.1"/>
    </source>
</evidence>
<dbReference type="HOGENOM" id="CLU_041125_5_1_11"/>
<sequence>MTPKTGYASPSSVSLLSSGLFRLGWGRQTSPSPLPVRTVVMPSQKKRPVTLSSADREFLERLTTTGVHPASMIRRARVLLALDTSVGVVDEKKVIAARLGVSGETVRLVAKRFAETGRDVEATIGRKQRDLPPVPSQITGEVEARLIALACSKPPAGHARWSLRLLEKHVALVEDIPDLDHSTIGRILKKRNFVLT</sequence>
<dbReference type="KEGG" id="rha:RHA1_ro08021"/>
<organism evidence="1 2">
    <name type="scientific">Rhodococcus jostii (strain RHA1)</name>
    <dbReference type="NCBI Taxonomy" id="101510"/>
    <lineage>
        <taxon>Bacteria</taxon>
        <taxon>Bacillati</taxon>
        <taxon>Actinomycetota</taxon>
        <taxon>Actinomycetes</taxon>
        <taxon>Mycobacteriales</taxon>
        <taxon>Nocardiaceae</taxon>
        <taxon>Rhodococcus</taxon>
    </lineage>
</organism>
<dbReference type="AlphaFoldDB" id="Q0S068"/>
<dbReference type="InterPro" id="IPR009057">
    <property type="entry name" value="Homeodomain-like_sf"/>
</dbReference>
<evidence type="ECO:0000313" key="2">
    <source>
        <dbReference type="Proteomes" id="UP000008710"/>
    </source>
</evidence>
<protein>
    <recommendedName>
        <fullName evidence="3">Transposase</fullName>
    </recommendedName>
</protein>
<name>Q0S068_RHOJR</name>